<dbReference type="Pfam" id="PF02608">
    <property type="entry name" value="Bmp"/>
    <property type="match status" value="1"/>
</dbReference>
<gene>
    <name evidence="10" type="ORF">ACFSUC_13840</name>
</gene>
<dbReference type="PANTHER" id="PTHR34296">
    <property type="entry name" value="TRANSCRIPTIONAL ACTIVATOR PROTEIN MED"/>
    <property type="match status" value="1"/>
</dbReference>
<evidence type="ECO:0000256" key="4">
    <source>
        <dbReference type="ARBA" id="ARBA00022729"/>
    </source>
</evidence>
<evidence type="ECO:0000256" key="3">
    <source>
        <dbReference type="ARBA" id="ARBA00022475"/>
    </source>
</evidence>
<keyword evidence="11" id="KW-1185">Reference proteome</keyword>
<proteinExistence type="inferred from homology"/>
<sequence>MLKWTRTAILLLLTAMLIMTGCGGNNGDNNVNETGNNEANQGADAGGKTDGKDFRIGMVTDTGGVNDNSFNQSAWEGFQKLNEDTGAKVKYLQSEGDADYIPNLSTFVNDGYDLTWGIGYLMWDSIKQVAQQNPDAKLAIIDNVVDAPNVSSVTFAENEGSFLVGVAAAKMTKSNKIGFVGGSEIPVIQRFEAGFRAGIQAVNPDIRLIVNYTGAFDKPDLGKAAASTIYNEGADIIFHASGATGNGVFNEARDRVKGGDQVWVIGVDKDQSLDFGDDITLTSMMKRVDEAVHRVSSDLINGEFNGGEMTVLGLKENGVGLSETSKKNIPDDVWNLVEEYKQKIISGEVSVPQE</sequence>
<keyword evidence="6" id="KW-0449">Lipoprotein</keyword>
<comment type="subcellular location">
    <subcellularLocation>
        <location evidence="1">Cell membrane</location>
        <topology evidence="1">Lipid-anchor</topology>
    </subcellularLocation>
</comment>
<accession>A0ABW5RE13</accession>
<feature type="chain" id="PRO_5045576890" evidence="8">
    <location>
        <begin position="28"/>
        <end position="354"/>
    </location>
</feature>
<feature type="compositionally biased region" description="Low complexity" evidence="7">
    <location>
        <begin position="29"/>
        <end position="43"/>
    </location>
</feature>
<dbReference type="InterPro" id="IPR003760">
    <property type="entry name" value="PnrA-like"/>
</dbReference>
<dbReference type="Gene3D" id="3.40.50.2300">
    <property type="match status" value="2"/>
</dbReference>
<dbReference type="PROSITE" id="PS51257">
    <property type="entry name" value="PROKAR_LIPOPROTEIN"/>
    <property type="match status" value="1"/>
</dbReference>
<dbReference type="EMBL" id="JBHUMM010000043">
    <property type="protein sequence ID" value="MFD2672644.1"/>
    <property type="molecule type" value="Genomic_DNA"/>
</dbReference>
<feature type="signal peptide" evidence="8">
    <location>
        <begin position="1"/>
        <end position="27"/>
    </location>
</feature>
<evidence type="ECO:0000313" key="11">
    <source>
        <dbReference type="Proteomes" id="UP001597497"/>
    </source>
</evidence>
<comment type="similarity">
    <text evidence="2">Belongs to the BMP lipoprotein family.</text>
</comment>
<name>A0ABW5RE13_9BACL</name>
<dbReference type="SUPFAM" id="SSF53822">
    <property type="entry name" value="Periplasmic binding protein-like I"/>
    <property type="match status" value="1"/>
</dbReference>
<evidence type="ECO:0000313" key="10">
    <source>
        <dbReference type="EMBL" id="MFD2672644.1"/>
    </source>
</evidence>
<evidence type="ECO:0000259" key="9">
    <source>
        <dbReference type="Pfam" id="PF02608"/>
    </source>
</evidence>
<feature type="region of interest" description="Disordered" evidence="7">
    <location>
        <begin position="29"/>
        <end position="51"/>
    </location>
</feature>
<evidence type="ECO:0000256" key="7">
    <source>
        <dbReference type="SAM" id="MobiDB-lite"/>
    </source>
</evidence>
<dbReference type="Proteomes" id="UP001597497">
    <property type="component" value="Unassembled WGS sequence"/>
</dbReference>
<dbReference type="InterPro" id="IPR050957">
    <property type="entry name" value="BMP_lipoprotein"/>
</dbReference>
<evidence type="ECO:0000256" key="1">
    <source>
        <dbReference type="ARBA" id="ARBA00004193"/>
    </source>
</evidence>
<dbReference type="CDD" id="cd06354">
    <property type="entry name" value="PBP1_PrnA-like"/>
    <property type="match status" value="1"/>
</dbReference>
<organism evidence="10 11">
    <name type="scientific">Marinicrinis sediminis</name>
    <dbReference type="NCBI Taxonomy" id="1652465"/>
    <lineage>
        <taxon>Bacteria</taxon>
        <taxon>Bacillati</taxon>
        <taxon>Bacillota</taxon>
        <taxon>Bacilli</taxon>
        <taxon>Bacillales</taxon>
        <taxon>Paenibacillaceae</taxon>
    </lineage>
</organism>
<reference evidence="11" key="1">
    <citation type="journal article" date="2019" name="Int. J. Syst. Evol. Microbiol.">
        <title>The Global Catalogue of Microorganisms (GCM) 10K type strain sequencing project: providing services to taxonomists for standard genome sequencing and annotation.</title>
        <authorList>
            <consortium name="The Broad Institute Genomics Platform"/>
            <consortium name="The Broad Institute Genome Sequencing Center for Infectious Disease"/>
            <person name="Wu L."/>
            <person name="Ma J."/>
        </authorList>
    </citation>
    <scope>NUCLEOTIDE SEQUENCE [LARGE SCALE GENOMIC DNA]</scope>
    <source>
        <strain evidence="11">KCTC 33676</strain>
    </source>
</reference>
<evidence type="ECO:0000256" key="2">
    <source>
        <dbReference type="ARBA" id="ARBA00008610"/>
    </source>
</evidence>
<protein>
    <submittedName>
        <fullName evidence="10">BMP family protein</fullName>
    </submittedName>
</protein>
<keyword evidence="5" id="KW-0472">Membrane</keyword>
<dbReference type="RefSeq" id="WP_379930210.1">
    <property type="nucleotide sequence ID" value="NZ_JBHUMM010000043.1"/>
</dbReference>
<dbReference type="PANTHER" id="PTHR34296:SF2">
    <property type="entry name" value="ABC TRANSPORTER GUANOSINE-BINDING PROTEIN NUPN"/>
    <property type="match status" value="1"/>
</dbReference>
<evidence type="ECO:0000256" key="8">
    <source>
        <dbReference type="SAM" id="SignalP"/>
    </source>
</evidence>
<keyword evidence="3" id="KW-1003">Cell membrane</keyword>
<feature type="domain" description="ABC transporter substrate-binding protein PnrA-like" evidence="9">
    <location>
        <begin position="57"/>
        <end position="353"/>
    </location>
</feature>
<evidence type="ECO:0000256" key="6">
    <source>
        <dbReference type="ARBA" id="ARBA00023288"/>
    </source>
</evidence>
<comment type="caution">
    <text evidence="10">The sequence shown here is derived from an EMBL/GenBank/DDBJ whole genome shotgun (WGS) entry which is preliminary data.</text>
</comment>
<keyword evidence="4 8" id="KW-0732">Signal</keyword>
<dbReference type="InterPro" id="IPR028082">
    <property type="entry name" value="Peripla_BP_I"/>
</dbReference>
<evidence type="ECO:0000256" key="5">
    <source>
        <dbReference type="ARBA" id="ARBA00023136"/>
    </source>
</evidence>